<keyword evidence="1" id="KW-0234">DNA repair</keyword>
<keyword evidence="1" id="KW-0233">DNA recombination</keyword>
<feature type="domain" description="DNA helicase Pif1-like DEAD-box helicase" evidence="3">
    <location>
        <begin position="1406"/>
        <end position="1545"/>
    </location>
</feature>
<accession>A0A2R6RBL0</accession>
<evidence type="ECO:0000313" key="6">
    <source>
        <dbReference type="EMBL" id="PSS25951.1"/>
    </source>
</evidence>
<comment type="similarity">
    <text evidence="1">Belongs to the helicase family.</text>
</comment>
<dbReference type="GO" id="GO:0006281">
    <property type="term" value="P:DNA repair"/>
    <property type="evidence" value="ECO:0007669"/>
    <property type="project" value="UniProtKB-KW"/>
</dbReference>
<comment type="catalytic activity">
    <reaction evidence="1">
        <text>ATP + H2O = ADP + phosphate + H(+)</text>
        <dbReference type="Rhea" id="RHEA:13065"/>
        <dbReference type="ChEBI" id="CHEBI:15377"/>
        <dbReference type="ChEBI" id="CHEBI:15378"/>
        <dbReference type="ChEBI" id="CHEBI:30616"/>
        <dbReference type="ChEBI" id="CHEBI:43474"/>
        <dbReference type="ChEBI" id="CHEBI:456216"/>
        <dbReference type="EC" id="5.6.2.3"/>
    </reaction>
</comment>
<dbReference type="Gene3D" id="3.40.50.300">
    <property type="entry name" value="P-loop containing nucleotide triphosphate hydrolases"/>
    <property type="match status" value="1"/>
</dbReference>
<dbReference type="Pfam" id="PF14214">
    <property type="entry name" value="Helitron_like_N"/>
    <property type="match status" value="1"/>
</dbReference>
<reference evidence="6 7" key="1">
    <citation type="submission" date="2018-02" db="EMBL/GenBank/DDBJ databases">
        <title>Genome sequence of the basidiomycete white-rot fungus Phlebia centrifuga.</title>
        <authorList>
            <person name="Granchi Z."/>
            <person name="Peng M."/>
            <person name="de Vries R.P."/>
            <person name="Hilden K."/>
            <person name="Makela M.R."/>
            <person name="Grigoriev I."/>
            <person name="Riley R."/>
        </authorList>
    </citation>
    <scope>NUCLEOTIDE SEQUENCE [LARGE SCALE GENOMIC DNA]</scope>
    <source>
        <strain evidence="6 7">FBCC195</strain>
    </source>
</reference>
<sequence>MDERNKKHLLINRILRDGSNTVLDFLRGAGKDKRDSREARSKEKQVSRKRSATDTAYVKRAAARFVAPDLDEATNDHEATTQPLGFLELPSDEQLKACYRAFYGATSNKAVASAICGVCAREVSTSIRPVTKCALHLLPNTHRLQPKIPHPDHTLFDGKLLEPKGTKSVDGSDTTIVNICNHCLTELRKTKDVPPSLSLANNLWIGPIPWQLQTLTFPEQMLIAWLYPRVYVFKLFPKKFGGQRDASTLQRGMRGTVSTYDLNAEAALDMLEGNLLPRPPSVLASIISITFIGLGSLPKHWLHSMFRVRRKAVMDALVWLKDHNPKYYGDIKISAENIEALPEDDVPMEVLGVVRQSEDVGIVDQESEGYIPQEDAQEEPSASSATPLGEPSDTEMPTVIPLQISGTIDTDMTNVSANELMLWGLANLWKEGNEGAYAIRHGQTPVNTFGRQRDGDAATGPGDSSSNFFEKAFPCLFPYGCGGIEGKQEVEVSFREHVQWALQYHDRRFRTHETFPFVAFSISQRRQALGSARVQMRRRNFDTDARILSSITVEKLEAARREEEKNLPISDPAVRLLRQHVHATAGRVQGSDSARYKLRSQIWATSIYLSPPSLWITINPDDLHDPIAQIFAGEEIDLDNFANTLGPSKEQRAKNIASDPYAAARFFHFMIEAILRTLFGIDATKYRVTSIPGIFGRVSAYFGTVESQGRGSLHLHMLLWLADAPTSEEMHELLRNSEFRDKIKAYIHANLRAHIPGLESKEDIKKAPNEPEIGYSRPPHPDTEDYDTKVSEFERRVVRSKQVHTCAPRRCLIFDHHGRLICKRRAPFKIANDDFIDENGNWGPKRSYAYFNGWIPGISVNGRCNNDGKLLTNGEDTKNCSFYVTSYAAKKQNKSHNMSAILSRGYAFHVEHSAYLDNVREHQRLLLFRLVNNINREQELAAPMVISYLMGWGDTYCSHHYVPIYWTSFVAVLLKAFPELRQVRREEEFETSTSLARDENVPVKGEASPTAATLPANDEKQSDADEDSANVVTLGLDPTGRLYTKGQVIDYELRGEQLADYALLDFFVNTYEEQISHHRSKTTEGVEILDMSDIHRKPGRRSNDRVQYLSSHPAYKQTQRVVRSKGHNTLPNFIGRYFPRRDDPETHALFCASMLILLKPWRHVRTDLKDPGQTWKDAFESFMQSASKRHRDIVSGTQYFHECASAARRARTDEDGILETGYHGVDRSANENQGVDLGEDAPLEIEYTEEGLQLLLAGHLPVKEELHGRHALEQARQAKIFKDDDSMWALNAEGPVVGNASGDDLQRCLQWKGQMDKEVNTQNLGVNVPAPTETVQAPTVGRLDPLPQTDASAEVTRIPSNVTLAGEAALPGGDASQLKPDQFRAYEIVTWHLNQTLSGNKPPPLRMIIHGEGGTGKSKVIQTITEYFARHGARHLLIKAAYTGVAASLIDGKTTHTIGMMSRKSMDTISSASKTKLEAFWKHYTYLVIDEISMIGKSFFAHLSKQISIGKGPGSQRDGTGSFGGINVILCGDFHQFPPVATGPREALYHPGSLAIDSTEMQLGRSIYEEFTTVVILLEQVRVTDPVWRDFLVHLRHGRVQEQHLKMLRQQIITNPSCPATDFETLPWKDAHLVTPRHAVRILWNDAAVRKHCRNTGARLFICTAEDSIKKRPLTLKERFAVAGRNVSGDGQHKKRRKEDLPGTVEIAIGMKVMVTSNVETDLDITNGARGVITDIVLHTDEPPLGENPIAKLQYLPAYILVRLNRTRVTQLEGLEESVIPIETRVQTFRISVPGEGGQKEVTRTVHRRQYPITAAYGFTDYRSQGQTIPNVLVDIASPPQGALTLFNLYVSLSRSSGRSTIRLLRDFDDGIFKVAHDTYLTAEDDRLEGLNGETKQWWERMRRERNI</sequence>
<evidence type="ECO:0000259" key="3">
    <source>
        <dbReference type="Pfam" id="PF05970"/>
    </source>
</evidence>
<organism evidence="6 7">
    <name type="scientific">Hermanssonia centrifuga</name>
    <dbReference type="NCBI Taxonomy" id="98765"/>
    <lineage>
        <taxon>Eukaryota</taxon>
        <taxon>Fungi</taxon>
        <taxon>Dikarya</taxon>
        <taxon>Basidiomycota</taxon>
        <taxon>Agaricomycotina</taxon>
        <taxon>Agaricomycetes</taxon>
        <taxon>Polyporales</taxon>
        <taxon>Meruliaceae</taxon>
        <taxon>Hermanssonia</taxon>
    </lineage>
</organism>
<feature type="compositionally biased region" description="Basic and acidic residues" evidence="2">
    <location>
        <begin position="29"/>
        <end position="46"/>
    </location>
</feature>
<feature type="region of interest" description="Disordered" evidence="2">
    <location>
        <begin position="369"/>
        <end position="397"/>
    </location>
</feature>
<keyword evidence="1" id="KW-0547">Nucleotide-binding</keyword>
<keyword evidence="1" id="KW-0378">Hydrolase</keyword>
<evidence type="ECO:0000313" key="7">
    <source>
        <dbReference type="Proteomes" id="UP000186601"/>
    </source>
</evidence>
<dbReference type="Pfam" id="PF20209">
    <property type="entry name" value="DUF6570"/>
    <property type="match status" value="1"/>
</dbReference>
<dbReference type="Proteomes" id="UP000186601">
    <property type="component" value="Unassembled WGS sequence"/>
</dbReference>
<dbReference type="GO" id="GO:0006310">
    <property type="term" value="P:DNA recombination"/>
    <property type="evidence" value="ECO:0007669"/>
    <property type="project" value="UniProtKB-KW"/>
</dbReference>
<keyword evidence="1" id="KW-0227">DNA damage</keyword>
<dbReference type="GO" id="GO:0000723">
    <property type="term" value="P:telomere maintenance"/>
    <property type="evidence" value="ECO:0007669"/>
    <property type="project" value="InterPro"/>
</dbReference>
<evidence type="ECO:0000256" key="1">
    <source>
        <dbReference type="RuleBase" id="RU363044"/>
    </source>
</evidence>
<gene>
    <name evidence="6" type="ORF">PHLCEN_2v2976</name>
</gene>
<dbReference type="PANTHER" id="PTHR47642">
    <property type="entry name" value="ATP-DEPENDENT DNA HELICASE"/>
    <property type="match status" value="1"/>
</dbReference>
<dbReference type="GO" id="GO:0005524">
    <property type="term" value="F:ATP binding"/>
    <property type="evidence" value="ECO:0007669"/>
    <property type="project" value="UniProtKB-KW"/>
</dbReference>
<dbReference type="GO" id="GO:0016887">
    <property type="term" value="F:ATP hydrolysis activity"/>
    <property type="evidence" value="ECO:0007669"/>
    <property type="project" value="RHEA"/>
</dbReference>
<feature type="region of interest" description="Disordered" evidence="2">
    <location>
        <begin position="29"/>
        <end position="53"/>
    </location>
</feature>
<keyword evidence="1" id="KW-0067">ATP-binding</keyword>
<dbReference type="GO" id="GO:0043139">
    <property type="term" value="F:5'-3' DNA helicase activity"/>
    <property type="evidence" value="ECO:0007669"/>
    <property type="project" value="UniProtKB-EC"/>
</dbReference>
<dbReference type="InterPro" id="IPR025476">
    <property type="entry name" value="Helitron_helicase-like"/>
</dbReference>
<protein>
    <recommendedName>
        <fullName evidence="1">ATP-dependent DNA helicase</fullName>
        <ecNumber evidence="1">5.6.2.3</ecNumber>
    </recommendedName>
</protein>
<evidence type="ECO:0000256" key="2">
    <source>
        <dbReference type="SAM" id="MobiDB-lite"/>
    </source>
</evidence>
<evidence type="ECO:0000259" key="4">
    <source>
        <dbReference type="Pfam" id="PF14214"/>
    </source>
</evidence>
<dbReference type="InterPro" id="IPR046700">
    <property type="entry name" value="DUF6570"/>
</dbReference>
<name>A0A2R6RBL0_9APHY</name>
<dbReference type="EMBL" id="MLYV02000264">
    <property type="protein sequence ID" value="PSS25951.1"/>
    <property type="molecule type" value="Genomic_DNA"/>
</dbReference>
<comment type="caution">
    <text evidence="6">The sequence shown here is derived from an EMBL/GenBank/DDBJ whole genome shotgun (WGS) entry which is preliminary data.</text>
</comment>
<dbReference type="InterPro" id="IPR027417">
    <property type="entry name" value="P-loop_NTPase"/>
</dbReference>
<keyword evidence="7" id="KW-1185">Reference proteome</keyword>
<dbReference type="Pfam" id="PF05970">
    <property type="entry name" value="PIF1"/>
    <property type="match status" value="1"/>
</dbReference>
<feature type="region of interest" description="Disordered" evidence="2">
    <location>
        <begin position="988"/>
        <end position="1027"/>
    </location>
</feature>
<comment type="cofactor">
    <cofactor evidence="1">
        <name>Mg(2+)</name>
        <dbReference type="ChEBI" id="CHEBI:18420"/>
    </cofactor>
</comment>
<evidence type="ECO:0000259" key="5">
    <source>
        <dbReference type="Pfam" id="PF20209"/>
    </source>
</evidence>
<feature type="domain" description="Helitron helicase-like" evidence="4">
    <location>
        <begin position="497"/>
        <end position="719"/>
    </location>
</feature>
<dbReference type="OrthoDB" id="2801422at2759"/>
<keyword evidence="1" id="KW-0347">Helicase</keyword>
<dbReference type="InterPro" id="IPR010285">
    <property type="entry name" value="DNA_helicase_pif1-like_DEAD"/>
</dbReference>
<dbReference type="EC" id="5.6.2.3" evidence="1"/>
<dbReference type="SUPFAM" id="SSF52540">
    <property type="entry name" value="P-loop containing nucleoside triphosphate hydrolases"/>
    <property type="match status" value="2"/>
</dbReference>
<dbReference type="STRING" id="98765.A0A2R6RBL0"/>
<proteinExistence type="inferred from homology"/>
<feature type="domain" description="DUF6570" evidence="5">
    <location>
        <begin position="192"/>
        <end position="339"/>
    </location>
</feature>
<dbReference type="InterPro" id="IPR051055">
    <property type="entry name" value="PIF1_helicase"/>
</dbReference>